<dbReference type="InterPro" id="IPR000914">
    <property type="entry name" value="SBP_5_dom"/>
</dbReference>
<dbReference type="PANTHER" id="PTHR30290:SF64">
    <property type="entry name" value="ABC TRANSPORTER PERIPLASMIC BINDING PROTEIN"/>
    <property type="match status" value="1"/>
</dbReference>
<organism evidence="3">
    <name type="scientific">marine sediment metagenome</name>
    <dbReference type="NCBI Taxonomy" id="412755"/>
    <lineage>
        <taxon>unclassified sequences</taxon>
        <taxon>metagenomes</taxon>
        <taxon>ecological metagenomes</taxon>
    </lineage>
</organism>
<dbReference type="GO" id="GO:1904680">
    <property type="term" value="F:peptide transmembrane transporter activity"/>
    <property type="evidence" value="ECO:0007669"/>
    <property type="project" value="TreeGrafter"/>
</dbReference>
<protein>
    <recommendedName>
        <fullName evidence="2">Solute-binding protein family 5 domain-containing protein</fullName>
    </recommendedName>
</protein>
<dbReference type="Gene3D" id="3.10.105.10">
    <property type="entry name" value="Dipeptide-binding Protein, Domain 3"/>
    <property type="match status" value="1"/>
</dbReference>
<reference evidence="3" key="1">
    <citation type="journal article" date="2015" name="Nature">
        <title>Complex archaea that bridge the gap between prokaryotes and eukaryotes.</title>
        <authorList>
            <person name="Spang A."/>
            <person name="Saw J.H."/>
            <person name="Jorgensen S.L."/>
            <person name="Zaremba-Niedzwiedzka K."/>
            <person name="Martijn J."/>
            <person name="Lind A.E."/>
            <person name="van Eijk R."/>
            <person name="Schleper C."/>
            <person name="Guy L."/>
            <person name="Ettema T.J."/>
        </authorList>
    </citation>
    <scope>NUCLEOTIDE SEQUENCE</scope>
</reference>
<dbReference type="EMBL" id="LAZR01049909">
    <property type="protein sequence ID" value="KKK88540.1"/>
    <property type="molecule type" value="Genomic_DNA"/>
</dbReference>
<sequence length="212" mass="24829">PVTDGSGNIRSQVRSALRLLKKAGWEIRERKLVNNKTGKPMEFELLMYSPSMERVAIPVQKNMERLGIKMNIRVVDTTQFTNRLRSRDFDMISGGYSASFYPSSDLKIIWRSDYLDYTYNTAGVQDEAVDRLIDGIVANQNNEQALLHYGRALDRVLTWNHYVIPQWHISRFRVAYWNKFSKPAVRPRYALGTDTWWIDKNKEKNLPKRKVE</sequence>
<dbReference type="GO" id="GO:0030288">
    <property type="term" value="C:outer membrane-bounded periplasmic space"/>
    <property type="evidence" value="ECO:0007669"/>
    <property type="project" value="TreeGrafter"/>
</dbReference>
<feature type="non-terminal residue" evidence="3">
    <location>
        <position position="1"/>
    </location>
</feature>
<dbReference type="SUPFAM" id="SSF53850">
    <property type="entry name" value="Periplasmic binding protein-like II"/>
    <property type="match status" value="1"/>
</dbReference>
<dbReference type="Pfam" id="PF00496">
    <property type="entry name" value="SBP_bac_5"/>
    <property type="match status" value="1"/>
</dbReference>
<proteinExistence type="predicted"/>
<comment type="caution">
    <text evidence="3">The sequence shown here is derived from an EMBL/GenBank/DDBJ whole genome shotgun (WGS) entry which is preliminary data.</text>
</comment>
<evidence type="ECO:0000313" key="3">
    <source>
        <dbReference type="EMBL" id="KKK88540.1"/>
    </source>
</evidence>
<dbReference type="InterPro" id="IPR039424">
    <property type="entry name" value="SBP_5"/>
</dbReference>
<feature type="domain" description="Solute-binding protein family 5" evidence="2">
    <location>
        <begin position="13"/>
        <end position="104"/>
    </location>
</feature>
<gene>
    <name evidence="3" type="ORF">LCGC14_2742160</name>
</gene>
<dbReference type="GO" id="GO:0015833">
    <property type="term" value="P:peptide transport"/>
    <property type="evidence" value="ECO:0007669"/>
    <property type="project" value="TreeGrafter"/>
</dbReference>
<accession>A0A0F8ZRB6</accession>
<dbReference type="GO" id="GO:0042884">
    <property type="term" value="P:microcin transport"/>
    <property type="evidence" value="ECO:0007669"/>
    <property type="project" value="TreeGrafter"/>
</dbReference>
<name>A0A0F8ZRB6_9ZZZZ</name>
<evidence type="ECO:0000259" key="2">
    <source>
        <dbReference type="Pfam" id="PF00496"/>
    </source>
</evidence>
<dbReference type="AlphaFoldDB" id="A0A0F8ZRB6"/>
<keyword evidence="1" id="KW-0732">Signal</keyword>
<evidence type="ECO:0000256" key="1">
    <source>
        <dbReference type="ARBA" id="ARBA00022729"/>
    </source>
</evidence>
<dbReference type="PANTHER" id="PTHR30290">
    <property type="entry name" value="PERIPLASMIC BINDING COMPONENT OF ABC TRANSPORTER"/>
    <property type="match status" value="1"/>
</dbReference>